<sequence>MPPNPQRSSPPEGELHPLEQAVALALQGSDWRAVNVVIAVSGGADSVALLRAICRLRPLGPGDGGLIAAHYNHRLRGDEAEADARWTAETCGRLGVPCELGAAATAPASADEAAARVARHRFLLQAAHKHGARLIAAGHTRDDQAETVLHRALRGAGVAGLAGIPARRELAPGVSLVRPLLSVSRQEVESYLALLEQLYRTDATNAQPCYTRNRLRHEALPLLRSIVGPGVDGALLRLAQHASNQHAVLSDAASAWRRLAASRVGQQWRIDRRQLAGLPEPVLCEVCRQCWRAAGWPQQGMTEAHWRRLTAALTADDCEAFDLPGAINVRLVDGALVLAPTK</sequence>
<dbReference type="Proteomes" id="UP000317429">
    <property type="component" value="Chromosome"/>
</dbReference>
<dbReference type="AlphaFoldDB" id="A0A518D785"/>
<dbReference type="RefSeq" id="WP_145281306.1">
    <property type="nucleotide sequence ID" value="NZ_CP036291.1"/>
</dbReference>
<evidence type="ECO:0000259" key="7">
    <source>
        <dbReference type="Pfam" id="PF01171"/>
    </source>
</evidence>
<evidence type="ECO:0000313" key="8">
    <source>
        <dbReference type="EMBL" id="QDU87337.1"/>
    </source>
</evidence>
<keyword evidence="2 6" id="KW-0819">tRNA processing</keyword>
<dbReference type="GO" id="GO:0032267">
    <property type="term" value="F:tRNA(Ile)-lysidine synthase activity"/>
    <property type="evidence" value="ECO:0007669"/>
    <property type="project" value="UniProtKB-EC"/>
</dbReference>
<evidence type="ECO:0000313" key="9">
    <source>
        <dbReference type="Proteomes" id="UP000317429"/>
    </source>
</evidence>
<organism evidence="8 9">
    <name type="scientific">Pirellulimonas nuda</name>
    <dbReference type="NCBI Taxonomy" id="2528009"/>
    <lineage>
        <taxon>Bacteria</taxon>
        <taxon>Pseudomonadati</taxon>
        <taxon>Planctomycetota</taxon>
        <taxon>Planctomycetia</taxon>
        <taxon>Pirellulales</taxon>
        <taxon>Lacipirellulaceae</taxon>
        <taxon>Pirellulimonas</taxon>
    </lineage>
</organism>
<reference evidence="8 9" key="1">
    <citation type="submission" date="2019-02" db="EMBL/GenBank/DDBJ databases">
        <title>Deep-cultivation of Planctomycetes and their phenomic and genomic characterization uncovers novel biology.</title>
        <authorList>
            <person name="Wiegand S."/>
            <person name="Jogler M."/>
            <person name="Boedeker C."/>
            <person name="Pinto D."/>
            <person name="Vollmers J."/>
            <person name="Rivas-Marin E."/>
            <person name="Kohn T."/>
            <person name="Peeters S.H."/>
            <person name="Heuer A."/>
            <person name="Rast P."/>
            <person name="Oberbeckmann S."/>
            <person name="Bunk B."/>
            <person name="Jeske O."/>
            <person name="Meyerdierks A."/>
            <person name="Storesund J.E."/>
            <person name="Kallscheuer N."/>
            <person name="Luecker S."/>
            <person name="Lage O.M."/>
            <person name="Pohl T."/>
            <person name="Merkel B.J."/>
            <person name="Hornburger P."/>
            <person name="Mueller R.-W."/>
            <person name="Bruemmer F."/>
            <person name="Labrenz M."/>
            <person name="Spormann A.M."/>
            <person name="Op den Camp H."/>
            <person name="Overmann J."/>
            <person name="Amann R."/>
            <person name="Jetten M.S.M."/>
            <person name="Mascher T."/>
            <person name="Medema M.H."/>
            <person name="Devos D.P."/>
            <person name="Kaster A.-K."/>
            <person name="Ovreas L."/>
            <person name="Rohde M."/>
            <person name="Galperin M.Y."/>
            <person name="Jogler C."/>
        </authorList>
    </citation>
    <scope>NUCLEOTIDE SEQUENCE [LARGE SCALE GENOMIC DNA]</scope>
    <source>
        <strain evidence="8 9">Pla175</strain>
    </source>
</reference>
<gene>
    <name evidence="6 8" type="primary">tilS</name>
    <name evidence="8" type="ORF">Pla175_06960</name>
</gene>
<keyword evidence="6" id="KW-0963">Cytoplasm</keyword>
<dbReference type="InterPro" id="IPR011063">
    <property type="entry name" value="TilS/TtcA_N"/>
</dbReference>
<evidence type="ECO:0000256" key="4">
    <source>
        <dbReference type="ARBA" id="ARBA00022840"/>
    </source>
</evidence>
<dbReference type="HAMAP" id="MF_01161">
    <property type="entry name" value="tRNA_Ile_lys_synt"/>
    <property type="match status" value="1"/>
</dbReference>
<evidence type="ECO:0000256" key="5">
    <source>
        <dbReference type="ARBA" id="ARBA00048539"/>
    </source>
</evidence>
<dbReference type="SUPFAM" id="SSF52402">
    <property type="entry name" value="Adenine nucleotide alpha hydrolases-like"/>
    <property type="match status" value="1"/>
</dbReference>
<name>A0A518D785_9BACT</name>
<dbReference type="OrthoDB" id="9807403at2"/>
<comment type="catalytic activity">
    <reaction evidence="5 6">
        <text>cytidine(34) in tRNA(Ile2) + L-lysine + ATP = lysidine(34) in tRNA(Ile2) + AMP + diphosphate + H(+)</text>
        <dbReference type="Rhea" id="RHEA:43744"/>
        <dbReference type="Rhea" id="RHEA-COMP:10625"/>
        <dbReference type="Rhea" id="RHEA-COMP:10670"/>
        <dbReference type="ChEBI" id="CHEBI:15378"/>
        <dbReference type="ChEBI" id="CHEBI:30616"/>
        <dbReference type="ChEBI" id="CHEBI:32551"/>
        <dbReference type="ChEBI" id="CHEBI:33019"/>
        <dbReference type="ChEBI" id="CHEBI:82748"/>
        <dbReference type="ChEBI" id="CHEBI:83665"/>
        <dbReference type="ChEBI" id="CHEBI:456215"/>
        <dbReference type="EC" id="6.3.4.19"/>
    </reaction>
</comment>
<keyword evidence="4 6" id="KW-0067">ATP-binding</keyword>
<dbReference type="PANTHER" id="PTHR43033:SF1">
    <property type="entry name" value="TRNA(ILE)-LYSIDINE SYNTHASE-RELATED"/>
    <property type="match status" value="1"/>
</dbReference>
<dbReference type="Pfam" id="PF01171">
    <property type="entry name" value="ATP_bind_3"/>
    <property type="match status" value="1"/>
</dbReference>
<comment type="similarity">
    <text evidence="6">Belongs to the tRNA(Ile)-lysidine synthase family.</text>
</comment>
<keyword evidence="3 6" id="KW-0547">Nucleotide-binding</keyword>
<evidence type="ECO:0000256" key="6">
    <source>
        <dbReference type="HAMAP-Rule" id="MF_01161"/>
    </source>
</evidence>
<dbReference type="InterPro" id="IPR012094">
    <property type="entry name" value="tRNA_Ile_lys_synt"/>
</dbReference>
<evidence type="ECO:0000256" key="2">
    <source>
        <dbReference type="ARBA" id="ARBA00022694"/>
    </source>
</evidence>
<dbReference type="InterPro" id="IPR014729">
    <property type="entry name" value="Rossmann-like_a/b/a_fold"/>
</dbReference>
<feature type="domain" description="tRNA(Ile)-lysidine/2-thiocytidine synthase N-terminal" evidence="7">
    <location>
        <begin position="36"/>
        <end position="218"/>
    </location>
</feature>
<comment type="function">
    <text evidence="6">Ligates lysine onto the cytidine present at position 34 of the AUA codon-specific tRNA(Ile) that contains the anticodon CAU, in an ATP-dependent manner. Cytidine is converted to lysidine, thus changing the amino acid specificity of the tRNA from methionine to isoleucine.</text>
</comment>
<dbReference type="GO" id="GO:0005737">
    <property type="term" value="C:cytoplasm"/>
    <property type="evidence" value="ECO:0007669"/>
    <property type="project" value="UniProtKB-SubCell"/>
</dbReference>
<comment type="subcellular location">
    <subcellularLocation>
        <location evidence="6">Cytoplasm</location>
    </subcellularLocation>
</comment>
<comment type="domain">
    <text evidence="6">The N-terminal region contains the highly conserved SGGXDS motif, predicted to be a P-loop motif involved in ATP binding.</text>
</comment>
<dbReference type="EMBL" id="CP036291">
    <property type="protein sequence ID" value="QDU87337.1"/>
    <property type="molecule type" value="Genomic_DNA"/>
</dbReference>
<dbReference type="NCBIfam" id="TIGR02432">
    <property type="entry name" value="lysidine_TilS_N"/>
    <property type="match status" value="1"/>
</dbReference>
<keyword evidence="9" id="KW-1185">Reference proteome</keyword>
<evidence type="ECO:0000256" key="1">
    <source>
        <dbReference type="ARBA" id="ARBA00022598"/>
    </source>
</evidence>
<dbReference type="KEGG" id="pnd:Pla175_06960"/>
<dbReference type="GO" id="GO:0005524">
    <property type="term" value="F:ATP binding"/>
    <property type="evidence" value="ECO:0007669"/>
    <property type="project" value="UniProtKB-UniRule"/>
</dbReference>
<feature type="binding site" evidence="6">
    <location>
        <begin position="41"/>
        <end position="46"/>
    </location>
    <ligand>
        <name>ATP</name>
        <dbReference type="ChEBI" id="CHEBI:30616"/>
    </ligand>
</feature>
<dbReference type="GO" id="GO:0006400">
    <property type="term" value="P:tRNA modification"/>
    <property type="evidence" value="ECO:0007669"/>
    <property type="project" value="UniProtKB-UniRule"/>
</dbReference>
<dbReference type="CDD" id="cd01992">
    <property type="entry name" value="TilS_N"/>
    <property type="match status" value="1"/>
</dbReference>
<keyword evidence="1 6" id="KW-0436">Ligase</keyword>
<protein>
    <recommendedName>
        <fullName evidence="6">tRNA(Ile)-lysidine synthase</fullName>
        <ecNumber evidence="6">6.3.4.19</ecNumber>
    </recommendedName>
    <alternativeName>
        <fullName evidence="6">tRNA(Ile)-2-lysyl-cytidine synthase</fullName>
    </alternativeName>
    <alternativeName>
        <fullName evidence="6">tRNA(Ile)-lysidine synthetase</fullName>
    </alternativeName>
</protein>
<dbReference type="InterPro" id="IPR012795">
    <property type="entry name" value="tRNA_Ile_lys_synt_N"/>
</dbReference>
<dbReference type="EC" id="6.3.4.19" evidence="6"/>
<proteinExistence type="inferred from homology"/>
<dbReference type="Gene3D" id="3.40.50.620">
    <property type="entry name" value="HUPs"/>
    <property type="match status" value="1"/>
</dbReference>
<accession>A0A518D785</accession>
<dbReference type="PANTHER" id="PTHR43033">
    <property type="entry name" value="TRNA(ILE)-LYSIDINE SYNTHASE-RELATED"/>
    <property type="match status" value="1"/>
</dbReference>
<evidence type="ECO:0000256" key="3">
    <source>
        <dbReference type="ARBA" id="ARBA00022741"/>
    </source>
</evidence>